<dbReference type="PROSITE" id="PS00178">
    <property type="entry name" value="AA_TRNA_LIGASE_I"/>
    <property type="match status" value="1"/>
</dbReference>
<comment type="caution">
    <text evidence="14">The sequence shown here is derived from an EMBL/GenBank/DDBJ whole genome shotgun (WGS) entry which is preliminary data.</text>
</comment>
<dbReference type="InterPro" id="IPR008925">
    <property type="entry name" value="aa_tRNA-synth_I_cd-bd_sf"/>
</dbReference>
<dbReference type="InterPro" id="IPR004527">
    <property type="entry name" value="Glu-tRNA-ligase_bac/mito"/>
</dbReference>
<dbReference type="GO" id="GO:0000049">
    <property type="term" value="F:tRNA binding"/>
    <property type="evidence" value="ECO:0007669"/>
    <property type="project" value="InterPro"/>
</dbReference>
<dbReference type="SUPFAM" id="SSF48163">
    <property type="entry name" value="An anticodon-binding domain of class I aminoacyl-tRNA synthetases"/>
    <property type="match status" value="1"/>
</dbReference>
<dbReference type="EC" id="6.1.1.17" evidence="3"/>
<evidence type="ECO:0000256" key="5">
    <source>
        <dbReference type="ARBA" id="ARBA00022741"/>
    </source>
</evidence>
<evidence type="ECO:0000256" key="11">
    <source>
        <dbReference type="RuleBase" id="RU363037"/>
    </source>
</evidence>
<keyword evidence="8 11" id="KW-0030">Aminoacyl-tRNA synthetase</keyword>
<dbReference type="GO" id="GO:0005524">
    <property type="term" value="F:ATP binding"/>
    <property type="evidence" value="ECO:0007669"/>
    <property type="project" value="UniProtKB-KW"/>
</dbReference>
<dbReference type="PANTHER" id="PTHR43311">
    <property type="entry name" value="GLUTAMATE--TRNA LIGASE"/>
    <property type="match status" value="1"/>
</dbReference>
<dbReference type="Gene3D" id="1.10.10.350">
    <property type="match status" value="1"/>
</dbReference>
<dbReference type="GO" id="GO:0005739">
    <property type="term" value="C:mitochondrion"/>
    <property type="evidence" value="ECO:0007669"/>
    <property type="project" value="UniProtKB-SubCell"/>
</dbReference>
<feature type="domain" description="Aminoacyl-tRNA synthetase class I anticodon-binding" evidence="13">
    <location>
        <begin position="369"/>
        <end position="508"/>
    </location>
</feature>
<comment type="subcellular location">
    <subcellularLocation>
        <location evidence="1">Mitochondrion</location>
    </subcellularLocation>
</comment>
<evidence type="ECO:0000256" key="7">
    <source>
        <dbReference type="ARBA" id="ARBA00022917"/>
    </source>
</evidence>
<evidence type="ECO:0000256" key="8">
    <source>
        <dbReference type="ARBA" id="ARBA00023146"/>
    </source>
</evidence>
<dbReference type="FunFam" id="3.40.50.620:FF:000045">
    <property type="entry name" value="Glutamate--tRNA ligase, mitochondrial"/>
    <property type="match status" value="1"/>
</dbReference>
<dbReference type="GO" id="GO:0004818">
    <property type="term" value="F:glutamate-tRNA ligase activity"/>
    <property type="evidence" value="ECO:0007669"/>
    <property type="project" value="UniProtKB-EC"/>
</dbReference>
<dbReference type="HAMAP" id="MF_00022">
    <property type="entry name" value="Glu_tRNA_synth_type1"/>
    <property type="match status" value="1"/>
</dbReference>
<dbReference type="InterPro" id="IPR045462">
    <property type="entry name" value="aa-tRNA-synth_I_cd-bd"/>
</dbReference>
<dbReference type="InterPro" id="IPR000924">
    <property type="entry name" value="Glu/Gln-tRNA-synth"/>
</dbReference>
<accession>A0A9W8GEQ7</accession>
<reference evidence="14" key="1">
    <citation type="submission" date="2022-07" db="EMBL/GenBank/DDBJ databases">
        <title>Phylogenomic reconstructions and comparative analyses of Kickxellomycotina fungi.</title>
        <authorList>
            <person name="Reynolds N.K."/>
            <person name="Stajich J.E."/>
            <person name="Barry K."/>
            <person name="Grigoriev I.V."/>
            <person name="Crous P."/>
            <person name="Smith M.E."/>
        </authorList>
    </citation>
    <scope>NUCLEOTIDE SEQUENCE</scope>
    <source>
        <strain evidence="14">CBS 109367</strain>
    </source>
</reference>
<dbReference type="Pfam" id="PF19269">
    <property type="entry name" value="Anticodon_2"/>
    <property type="match status" value="1"/>
</dbReference>
<dbReference type="Pfam" id="PF00749">
    <property type="entry name" value="tRNA-synt_1c"/>
    <property type="match status" value="1"/>
</dbReference>
<dbReference type="AlphaFoldDB" id="A0A9W8GEQ7"/>
<proteinExistence type="inferred from homology"/>
<dbReference type="CDD" id="cd00808">
    <property type="entry name" value="GluRS_core"/>
    <property type="match status" value="1"/>
</dbReference>
<dbReference type="InterPro" id="IPR033910">
    <property type="entry name" value="GluRS_core"/>
</dbReference>
<name>A0A9W8GEQ7_9FUNG</name>
<keyword evidence="6 11" id="KW-0067">ATP-binding</keyword>
<dbReference type="InterPro" id="IPR020058">
    <property type="entry name" value="Glu/Gln-tRNA-synth_Ib_cat-dom"/>
</dbReference>
<evidence type="ECO:0000256" key="2">
    <source>
        <dbReference type="ARBA" id="ARBA00007894"/>
    </source>
</evidence>
<organism evidence="14 15">
    <name type="scientific">Coemansia spiralis</name>
    <dbReference type="NCBI Taxonomy" id="417178"/>
    <lineage>
        <taxon>Eukaryota</taxon>
        <taxon>Fungi</taxon>
        <taxon>Fungi incertae sedis</taxon>
        <taxon>Zoopagomycota</taxon>
        <taxon>Kickxellomycotina</taxon>
        <taxon>Kickxellomycetes</taxon>
        <taxon>Kickxellales</taxon>
        <taxon>Kickxellaceae</taxon>
        <taxon>Coemansia</taxon>
    </lineage>
</organism>
<keyword evidence="4 11" id="KW-0436">Ligase</keyword>
<evidence type="ECO:0000256" key="1">
    <source>
        <dbReference type="ARBA" id="ARBA00004173"/>
    </source>
</evidence>
<dbReference type="Proteomes" id="UP001151516">
    <property type="component" value="Unassembled WGS sequence"/>
</dbReference>
<keyword evidence="15" id="KW-1185">Reference proteome</keyword>
<evidence type="ECO:0000256" key="4">
    <source>
        <dbReference type="ARBA" id="ARBA00022598"/>
    </source>
</evidence>
<dbReference type="GO" id="GO:0008270">
    <property type="term" value="F:zinc ion binding"/>
    <property type="evidence" value="ECO:0007669"/>
    <property type="project" value="InterPro"/>
</dbReference>
<comment type="similarity">
    <text evidence="2">Belongs to the class-I aminoacyl-tRNA synthetase family. Glutamate--tRNA ligase type 1 subfamily.</text>
</comment>
<gene>
    <name evidence="14" type="primary">MSE1</name>
    <name evidence="14" type="ORF">IWW39_003034</name>
</gene>
<evidence type="ECO:0000256" key="10">
    <source>
        <dbReference type="ARBA" id="ARBA00072917"/>
    </source>
</evidence>
<evidence type="ECO:0000259" key="12">
    <source>
        <dbReference type="Pfam" id="PF00749"/>
    </source>
</evidence>
<evidence type="ECO:0000259" key="13">
    <source>
        <dbReference type="Pfam" id="PF19269"/>
    </source>
</evidence>
<evidence type="ECO:0000313" key="15">
    <source>
        <dbReference type="Proteomes" id="UP001151516"/>
    </source>
</evidence>
<dbReference type="InterPro" id="IPR020751">
    <property type="entry name" value="aa-tRNA-synth_I_codon-bd_sub2"/>
</dbReference>
<dbReference type="SUPFAM" id="SSF52374">
    <property type="entry name" value="Nucleotidylyl transferase"/>
    <property type="match status" value="1"/>
</dbReference>
<dbReference type="InterPro" id="IPR049940">
    <property type="entry name" value="GluQ/Sye"/>
</dbReference>
<evidence type="ECO:0000256" key="9">
    <source>
        <dbReference type="ARBA" id="ARBA00030865"/>
    </source>
</evidence>
<sequence>MEPTEPVRVRFAPSPTGMLHLGGLRTALFNYLLARKYGGSFILRIEDTDQKRLVAGATESIIHTLEWAGLRFDEGPGTSGPSGSYLQSQRGDLYRAHATELLEKGAAYRCFCDSKRLESLRAEATLHGRAPMYDRRCAHLSQQQINEKLRTGEPYTVRLLAPNAADPAASDVSGFDDIVHGEMRFRGPAGFDDAVLLKSDGLPTYHLANVVDDHLMGITHVLRGEEWLMSTPKHRALFKAFGWPMPRYAHLPLLMNPDGSKLSKRNRDGPMQSYIDEGYLPSALVNYVALLGWHPGGQQEVYSLKELEGAFTLSGLSRSKSVVSRDRLNWLNRQHLHAGLNDPIRAPAIVAQALGELRQTPGLDTVDISHEAVEGALRLCGDRLTFTRDLHSAAPYLFSDPDSKAPTVPAAAVNKVPRDSKVSILLAFQELLAAEINSVAEGSHTNCAGPERWMDFSQRVALTARVPTKQVMPVLRHVLTGQPSGPKLPDLMGYLPLATMQRRVQAALDSKSLKQ</sequence>
<evidence type="ECO:0000256" key="6">
    <source>
        <dbReference type="ARBA" id="ARBA00022840"/>
    </source>
</evidence>
<keyword evidence="7 11" id="KW-0648">Protein biosynthesis</keyword>
<keyword evidence="5 11" id="KW-0547">Nucleotide-binding</keyword>
<dbReference type="GO" id="GO:0006424">
    <property type="term" value="P:glutamyl-tRNA aminoacylation"/>
    <property type="evidence" value="ECO:0007669"/>
    <property type="project" value="InterPro"/>
</dbReference>
<dbReference type="PRINTS" id="PR00987">
    <property type="entry name" value="TRNASYNTHGLU"/>
</dbReference>
<dbReference type="OrthoDB" id="428822at2759"/>
<dbReference type="NCBIfam" id="TIGR00464">
    <property type="entry name" value="gltX_bact"/>
    <property type="match status" value="1"/>
</dbReference>
<dbReference type="Gene3D" id="3.40.50.620">
    <property type="entry name" value="HUPs"/>
    <property type="match status" value="1"/>
</dbReference>
<feature type="domain" description="Glutamyl/glutaminyl-tRNA synthetase class Ib catalytic" evidence="12">
    <location>
        <begin position="7"/>
        <end position="330"/>
    </location>
</feature>
<evidence type="ECO:0000256" key="3">
    <source>
        <dbReference type="ARBA" id="ARBA00012835"/>
    </source>
</evidence>
<evidence type="ECO:0000313" key="14">
    <source>
        <dbReference type="EMBL" id="KAJ2687285.1"/>
    </source>
</evidence>
<dbReference type="InterPro" id="IPR014729">
    <property type="entry name" value="Rossmann-like_a/b/a_fold"/>
</dbReference>
<dbReference type="PANTHER" id="PTHR43311:SF2">
    <property type="entry name" value="GLUTAMATE--TRNA LIGASE, MITOCHONDRIAL-RELATED"/>
    <property type="match status" value="1"/>
</dbReference>
<dbReference type="InterPro" id="IPR001412">
    <property type="entry name" value="aa-tRNA-synth_I_CS"/>
</dbReference>
<dbReference type="EMBL" id="JANBTX010000077">
    <property type="protein sequence ID" value="KAJ2687285.1"/>
    <property type="molecule type" value="Genomic_DNA"/>
</dbReference>
<protein>
    <recommendedName>
        <fullName evidence="10">Glutamate--tRNA ligase, mitochondrial</fullName>
        <ecNumber evidence="3">6.1.1.17</ecNumber>
    </recommendedName>
    <alternativeName>
        <fullName evidence="9">Glutamyl-tRNA synthetase</fullName>
    </alternativeName>
</protein>